<sequence>MFPHHRHREDDGSPKAHTFSITNPQRSRDRHERIQISTACRSSLVLISRDVLSRSTGELTQTRPVSLESASHPITTYTPLETDRLRQPTSTTGCRVLRPPAQWFPRQPRKTSRRS</sequence>
<feature type="compositionally biased region" description="Polar residues" evidence="1">
    <location>
        <begin position="56"/>
        <end position="79"/>
    </location>
</feature>
<feature type="region of interest" description="Disordered" evidence="1">
    <location>
        <begin position="1"/>
        <end position="32"/>
    </location>
</feature>
<evidence type="ECO:0000256" key="1">
    <source>
        <dbReference type="SAM" id="MobiDB-lite"/>
    </source>
</evidence>
<proteinExistence type="predicted"/>
<dbReference type="AlphaFoldDB" id="A0AA35RAA2"/>
<protein>
    <submittedName>
        <fullName evidence="2">Uncharacterized protein</fullName>
    </submittedName>
</protein>
<name>A0AA35RAA2_GEOBA</name>
<dbReference type="EMBL" id="CASHTH010000757">
    <property type="protein sequence ID" value="CAI8007252.1"/>
    <property type="molecule type" value="Genomic_DNA"/>
</dbReference>
<comment type="caution">
    <text evidence="2">The sequence shown here is derived from an EMBL/GenBank/DDBJ whole genome shotgun (WGS) entry which is preliminary data.</text>
</comment>
<evidence type="ECO:0000313" key="2">
    <source>
        <dbReference type="EMBL" id="CAI8007252.1"/>
    </source>
</evidence>
<evidence type="ECO:0000313" key="3">
    <source>
        <dbReference type="Proteomes" id="UP001174909"/>
    </source>
</evidence>
<reference evidence="2" key="1">
    <citation type="submission" date="2023-03" db="EMBL/GenBank/DDBJ databases">
        <authorList>
            <person name="Steffen K."/>
            <person name="Cardenas P."/>
        </authorList>
    </citation>
    <scope>NUCLEOTIDE SEQUENCE</scope>
</reference>
<feature type="region of interest" description="Disordered" evidence="1">
    <location>
        <begin position="56"/>
        <end position="115"/>
    </location>
</feature>
<gene>
    <name evidence="2" type="ORF">GBAR_LOCUS5115</name>
</gene>
<accession>A0AA35RAA2</accession>
<keyword evidence="3" id="KW-1185">Reference proteome</keyword>
<organism evidence="2 3">
    <name type="scientific">Geodia barretti</name>
    <name type="common">Barrett's horny sponge</name>
    <dbReference type="NCBI Taxonomy" id="519541"/>
    <lineage>
        <taxon>Eukaryota</taxon>
        <taxon>Metazoa</taxon>
        <taxon>Porifera</taxon>
        <taxon>Demospongiae</taxon>
        <taxon>Heteroscleromorpha</taxon>
        <taxon>Tetractinellida</taxon>
        <taxon>Astrophorina</taxon>
        <taxon>Geodiidae</taxon>
        <taxon>Geodia</taxon>
    </lineage>
</organism>
<dbReference type="Proteomes" id="UP001174909">
    <property type="component" value="Unassembled WGS sequence"/>
</dbReference>